<dbReference type="PRINTS" id="PR00081">
    <property type="entry name" value="GDHRDH"/>
</dbReference>
<accession>A0A941I6T0</accession>
<dbReference type="GO" id="GO:0032787">
    <property type="term" value="P:monocarboxylic acid metabolic process"/>
    <property type="evidence" value="ECO:0007669"/>
    <property type="project" value="UniProtKB-ARBA"/>
</dbReference>
<dbReference type="InterPro" id="IPR002347">
    <property type="entry name" value="SDR_fam"/>
</dbReference>
<proteinExistence type="inferred from homology"/>
<dbReference type="PANTHER" id="PTHR42879:SF2">
    <property type="entry name" value="3-OXOACYL-[ACYL-CARRIER-PROTEIN] REDUCTASE FABG"/>
    <property type="match status" value="1"/>
</dbReference>
<evidence type="ECO:0000313" key="4">
    <source>
        <dbReference type="EMBL" id="MBR7781915.1"/>
    </source>
</evidence>
<dbReference type="FunFam" id="3.40.50.720:FF:000084">
    <property type="entry name" value="Short-chain dehydrogenase reductase"/>
    <property type="match status" value="1"/>
</dbReference>
<dbReference type="InterPro" id="IPR057326">
    <property type="entry name" value="KR_dom"/>
</dbReference>
<protein>
    <submittedName>
        <fullName evidence="4">SDR family oxidoreductase</fullName>
    </submittedName>
</protein>
<dbReference type="AlphaFoldDB" id="A0A941I6T0"/>
<name>A0A941I6T0_9BURK</name>
<dbReference type="SUPFAM" id="SSF51735">
    <property type="entry name" value="NAD(P)-binding Rossmann-fold domains"/>
    <property type="match status" value="1"/>
</dbReference>
<evidence type="ECO:0000256" key="2">
    <source>
        <dbReference type="RuleBase" id="RU000363"/>
    </source>
</evidence>
<reference evidence="4" key="1">
    <citation type="submission" date="2021-04" db="EMBL/GenBank/DDBJ databases">
        <title>novel species isolated from subtropical streams in China.</title>
        <authorList>
            <person name="Lu H."/>
        </authorList>
    </citation>
    <scope>NUCLEOTIDE SEQUENCE</scope>
    <source>
        <strain evidence="4">LFS511W</strain>
    </source>
</reference>
<dbReference type="Gene3D" id="3.40.50.720">
    <property type="entry name" value="NAD(P)-binding Rossmann-like Domain"/>
    <property type="match status" value="1"/>
</dbReference>
<comment type="similarity">
    <text evidence="1 2">Belongs to the short-chain dehydrogenases/reductases (SDR) family.</text>
</comment>
<dbReference type="CDD" id="cd05233">
    <property type="entry name" value="SDR_c"/>
    <property type="match status" value="1"/>
</dbReference>
<sequence length="263" mass="27659">MTTNGNLHGQHAWVTGGGSGIGYAIAEALLRDGAKVTISGRRGDVLASAVERLSTLHKGDIASEIADVTDSAQVVSAAQSARQRFGQISILINNAGSTHSAKFTDTTPADFEAMYAVHVLGAVHTMQAVLGDMQELQQGHIINICSTAAIKPYKTISAYGAAKHALLGLTRSVALEYASTGITVNAVCPGYTATVIAEQALENLMQAKQLTRNQAQAILAAANPQGRLIQPEEVAETVRWLCQPSQKTHTGQVFPVCGAEWIG</sequence>
<evidence type="ECO:0000313" key="5">
    <source>
        <dbReference type="Proteomes" id="UP000680067"/>
    </source>
</evidence>
<organism evidence="4 5">
    <name type="scientific">Undibacterium luofuense</name>
    <dbReference type="NCBI Taxonomy" id="2828733"/>
    <lineage>
        <taxon>Bacteria</taxon>
        <taxon>Pseudomonadati</taxon>
        <taxon>Pseudomonadota</taxon>
        <taxon>Betaproteobacteria</taxon>
        <taxon>Burkholderiales</taxon>
        <taxon>Oxalobacteraceae</taxon>
        <taxon>Undibacterium</taxon>
    </lineage>
</organism>
<dbReference type="Proteomes" id="UP000680067">
    <property type="component" value="Unassembled WGS sequence"/>
</dbReference>
<dbReference type="Pfam" id="PF00106">
    <property type="entry name" value="adh_short"/>
    <property type="match status" value="1"/>
</dbReference>
<evidence type="ECO:0000259" key="3">
    <source>
        <dbReference type="SMART" id="SM00822"/>
    </source>
</evidence>
<dbReference type="InterPro" id="IPR020904">
    <property type="entry name" value="Sc_DH/Rdtase_CS"/>
</dbReference>
<gene>
    <name evidence="4" type="ORF">KDM89_07175</name>
</gene>
<dbReference type="EMBL" id="JAGSPN010000004">
    <property type="protein sequence ID" value="MBR7781915.1"/>
    <property type="molecule type" value="Genomic_DNA"/>
</dbReference>
<dbReference type="PANTHER" id="PTHR42879">
    <property type="entry name" value="3-OXOACYL-(ACYL-CARRIER-PROTEIN) REDUCTASE"/>
    <property type="match status" value="1"/>
</dbReference>
<dbReference type="PROSITE" id="PS00061">
    <property type="entry name" value="ADH_SHORT"/>
    <property type="match status" value="1"/>
</dbReference>
<dbReference type="RefSeq" id="WP_212687268.1">
    <property type="nucleotide sequence ID" value="NZ_JAGSPN010000004.1"/>
</dbReference>
<dbReference type="PRINTS" id="PR00080">
    <property type="entry name" value="SDRFAMILY"/>
</dbReference>
<keyword evidence="5" id="KW-1185">Reference proteome</keyword>
<comment type="caution">
    <text evidence="4">The sequence shown here is derived from an EMBL/GenBank/DDBJ whole genome shotgun (WGS) entry which is preliminary data.</text>
</comment>
<evidence type="ECO:0000256" key="1">
    <source>
        <dbReference type="ARBA" id="ARBA00006484"/>
    </source>
</evidence>
<feature type="domain" description="Ketoreductase" evidence="3">
    <location>
        <begin position="10"/>
        <end position="190"/>
    </location>
</feature>
<dbReference type="InterPro" id="IPR036291">
    <property type="entry name" value="NAD(P)-bd_dom_sf"/>
</dbReference>
<dbReference type="SMART" id="SM00822">
    <property type="entry name" value="PKS_KR"/>
    <property type="match status" value="1"/>
</dbReference>
<dbReference type="InterPro" id="IPR050259">
    <property type="entry name" value="SDR"/>
</dbReference>